<dbReference type="RefSeq" id="WP_125485655.1">
    <property type="nucleotide sequence ID" value="NZ_RSDW01000001.1"/>
</dbReference>
<proteinExistence type="predicted"/>
<feature type="transmembrane region" description="Helical" evidence="1">
    <location>
        <begin position="6"/>
        <end position="27"/>
    </location>
</feature>
<keyword evidence="1" id="KW-0472">Membrane</keyword>
<name>A0A3R9QAG4_9BACT</name>
<protein>
    <submittedName>
        <fullName evidence="2">Uncharacterized protein</fullName>
    </submittedName>
</protein>
<keyword evidence="1" id="KW-0812">Transmembrane</keyword>
<dbReference type="Proteomes" id="UP000269669">
    <property type="component" value="Unassembled WGS sequence"/>
</dbReference>
<dbReference type="EMBL" id="RSDW01000001">
    <property type="protein sequence ID" value="RSL17131.1"/>
    <property type="molecule type" value="Genomic_DNA"/>
</dbReference>
<reference evidence="2 3" key="1">
    <citation type="submission" date="2018-12" db="EMBL/GenBank/DDBJ databases">
        <title>Sequencing of bacterial isolates from soil warming experiment in Harvard Forest, Massachusetts, USA.</title>
        <authorList>
            <person name="Deangelis K."/>
        </authorList>
    </citation>
    <scope>NUCLEOTIDE SEQUENCE [LARGE SCALE GENOMIC DNA]</scope>
    <source>
        <strain evidence="2 3">EB153</strain>
    </source>
</reference>
<dbReference type="AlphaFoldDB" id="A0A3R9QAG4"/>
<comment type="caution">
    <text evidence="2">The sequence shown here is derived from an EMBL/GenBank/DDBJ whole genome shotgun (WGS) entry which is preliminary data.</text>
</comment>
<gene>
    <name evidence="2" type="ORF">EDE15_2659</name>
</gene>
<keyword evidence="1" id="KW-1133">Transmembrane helix</keyword>
<evidence type="ECO:0000313" key="2">
    <source>
        <dbReference type="EMBL" id="RSL17131.1"/>
    </source>
</evidence>
<keyword evidence="3" id="KW-1185">Reference proteome</keyword>
<evidence type="ECO:0000313" key="3">
    <source>
        <dbReference type="Proteomes" id="UP000269669"/>
    </source>
</evidence>
<feature type="transmembrane region" description="Helical" evidence="1">
    <location>
        <begin position="53"/>
        <end position="72"/>
    </location>
</feature>
<organism evidence="2 3">
    <name type="scientific">Edaphobacter aggregans</name>
    <dbReference type="NCBI Taxonomy" id="570835"/>
    <lineage>
        <taxon>Bacteria</taxon>
        <taxon>Pseudomonadati</taxon>
        <taxon>Acidobacteriota</taxon>
        <taxon>Terriglobia</taxon>
        <taxon>Terriglobales</taxon>
        <taxon>Acidobacteriaceae</taxon>
        <taxon>Edaphobacter</taxon>
    </lineage>
</organism>
<accession>A0A3R9QAG4</accession>
<evidence type="ECO:0000256" key="1">
    <source>
        <dbReference type="SAM" id="Phobius"/>
    </source>
</evidence>
<sequence>MFTFILLAIIIIAVASTIFRLIFWPILNPYRIRRPYFGPYGYCGYGRGYRRGILPRGLLAILLFAAFERLFGRRW</sequence>